<keyword evidence="8" id="KW-1185">Reference proteome</keyword>
<organism evidence="7 8">
    <name type="scientific">Colocasia esculenta</name>
    <name type="common">Wild taro</name>
    <name type="synonym">Arum esculentum</name>
    <dbReference type="NCBI Taxonomy" id="4460"/>
    <lineage>
        <taxon>Eukaryota</taxon>
        <taxon>Viridiplantae</taxon>
        <taxon>Streptophyta</taxon>
        <taxon>Embryophyta</taxon>
        <taxon>Tracheophyta</taxon>
        <taxon>Spermatophyta</taxon>
        <taxon>Magnoliopsida</taxon>
        <taxon>Liliopsida</taxon>
        <taxon>Araceae</taxon>
        <taxon>Aroideae</taxon>
        <taxon>Colocasieae</taxon>
        <taxon>Colocasia</taxon>
    </lineage>
</organism>
<dbReference type="Gene3D" id="1.20.1250.20">
    <property type="entry name" value="MFS general substrate transporter like domains"/>
    <property type="match status" value="1"/>
</dbReference>
<evidence type="ECO:0000313" key="8">
    <source>
        <dbReference type="Proteomes" id="UP000652761"/>
    </source>
</evidence>
<evidence type="ECO:0000256" key="5">
    <source>
        <dbReference type="ARBA" id="ARBA00023136"/>
    </source>
</evidence>
<feature type="transmembrane region" description="Helical" evidence="6">
    <location>
        <begin position="45"/>
        <end position="68"/>
    </location>
</feature>
<evidence type="ECO:0000256" key="2">
    <source>
        <dbReference type="ARBA" id="ARBA00022448"/>
    </source>
</evidence>
<dbReference type="GO" id="GO:0022857">
    <property type="term" value="F:transmembrane transporter activity"/>
    <property type="evidence" value="ECO:0007669"/>
    <property type="project" value="InterPro"/>
</dbReference>
<feature type="transmembrane region" description="Helical" evidence="6">
    <location>
        <begin position="285"/>
        <end position="304"/>
    </location>
</feature>
<dbReference type="PANTHER" id="PTHR23504">
    <property type="entry name" value="MAJOR FACILITATOR SUPERFAMILY DOMAIN-CONTAINING PROTEIN 10"/>
    <property type="match status" value="1"/>
</dbReference>
<dbReference type="InterPro" id="IPR011701">
    <property type="entry name" value="MFS"/>
</dbReference>
<comment type="caution">
    <text evidence="7">The sequence shown here is derived from an EMBL/GenBank/DDBJ whole genome shotgun (WGS) entry which is preliminary data.</text>
</comment>
<evidence type="ECO:0000256" key="4">
    <source>
        <dbReference type="ARBA" id="ARBA00022989"/>
    </source>
</evidence>
<name>A0A843UQT1_COLES</name>
<comment type="subcellular location">
    <subcellularLocation>
        <location evidence="1">Membrane</location>
        <topology evidence="1">Multi-pass membrane protein</topology>
    </subcellularLocation>
</comment>
<sequence>MKDLARLGHLFVCVFLYHFSAFMVVPAITDVTMAALCPGRDQCGLAIYLSGFQQAITGLGTLMVTPLIGNLSDRYGRKALLTLPMTVAVIPLGKLSSPASNIVKRLTELWKDDTTKTRLLSILAFSRTETFFYIYYAVRIVAGMFCEGSMQCLPIAYVVRSPAQTQADKVGERRRASAIGVLSGFSMAGFVSGTLTSRFLSTTLTFRVSASVAVAAAVYMRVFLVESNRGGSGGGHANEGDASQAFLEAKTSVGAEAREETPVLSSSKGASLWDMIRLLRSSLTFSRAAILAFLSSLGDGGLHSSLLYYLKARFHFNKDQFADLLLIAGTAGAISQVPYLASMFVVMSIFSQPCIRSIVSKKVGPSEQGMAQGCISGIHSFANILSPLAFTPLTALFLSESAPFYFPGFSLMCVGFVSMAAFIQSVIMMRPKPKVCSHKFSNDVQH</sequence>
<evidence type="ECO:0000256" key="6">
    <source>
        <dbReference type="SAM" id="Phobius"/>
    </source>
</evidence>
<feature type="transmembrane region" description="Helical" evidence="6">
    <location>
        <begin position="179"/>
        <end position="200"/>
    </location>
</feature>
<keyword evidence="4 6" id="KW-1133">Transmembrane helix</keyword>
<reference evidence="7" key="1">
    <citation type="submission" date="2017-07" db="EMBL/GenBank/DDBJ databases">
        <title>Taro Niue Genome Assembly and Annotation.</title>
        <authorList>
            <person name="Atibalentja N."/>
            <person name="Keating K."/>
            <person name="Fields C.J."/>
        </authorList>
    </citation>
    <scope>NUCLEOTIDE SEQUENCE</scope>
    <source>
        <strain evidence="7">Niue_2</strain>
        <tissue evidence="7">Leaf</tissue>
    </source>
</reference>
<proteinExistence type="predicted"/>
<dbReference type="GO" id="GO:0016020">
    <property type="term" value="C:membrane"/>
    <property type="evidence" value="ECO:0007669"/>
    <property type="project" value="UniProtKB-SubCell"/>
</dbReference>
<dbReference type="SUPFAM" id="SSF103473">
    <property type="entry name" value="MFS general substrate transporter"/>
    <property type="match status" value="1"/>
</dbReference>
<evidence type="ECO:0008006" key="9">
    <source>
        <dbReference type="Google" id="ProtNLM"/>
    </source>
</evidence>
<evidence type="ECO:0000256" key="1">
    <source>
        <dbReference type="ARBA" id="ARBA00004141"/>
    </source>
</evidence>
<feature type="transmembrane region" description="Helical" evidence="6">
    <location>
        <begin position="371"/>
        <end position="398"/>
    </location>
</feature>
<dbReference type="OrthoDB" id="419616at2759"/>
<keyword evidence="3 6" id="KW-0812">Transmembrane</keyword>
<feature type="transmembrane region" description="Helical" evidence="6">
    <location>
        <begin position="324"/>
        <end position="350"/>
    </location>
</feature>
<dbReference type="AlphaFoldDB" id="A0A843UQT1"/>
<keyword evidence="5 6" id="KW-0472">Membrane</keyword>
<dbReference type="Pfam" id="PF07690">
    <property type="entry name" value="MFS_1"/>
    <property type="match status" value="1"/>
</dbReference>
<evidence type="ECO:0000313" key="7">
    <source>
        <dbReference type="EMBL" id="MQL84777.1"/>
    </source>
</evidence>
<keyword evidence="2" id="KW-0813">Transport</keyword>
<dbReference type="InterPro" id="IPR036259">
    <property type="entry name" value="MFS_trans_sf"/>
</dbReference>
<feature type="transmembrane region" description="Helical" evidence="6">
    <location>
        <begin position="206"/>
        <end position="224"/>
    </location>
</feature>
<feature type="transmembrane region" description="Helical" evidence="6">
    <location>
        <begin position="404"/>
        <end position="423"/>
    </location>
</feature>
<gene>
    <name evidence="7" type="ORF">Taro_017296</name>
</gene>
<dbReference type="PANTHER" id="PTHR23504:SF1">
    <property type="entry name" value="GH21943P-RELATED"/>
    <property type="match status" value="1"/>
</dbReference>
<evidence type="ECO:0000256" key="3">
    <source>
        <dbReference type="ARBA" id="ARBA00022692"/>
    </source>
</evidence>
<dbReference type="EMBL" id="NMUH01000786">
    <property type="protein sequence ID" value="MQL84777.1"/>
    <property type="molecule type" value="Genomic_DNA"/>
</dbReference>
<accession>A0A843UQT1</accession>
<feature type="transmembrane region" description="Helical" evidence="6">
    <location>
        <begin position="7"/>
        <end position="25"/>
    </location>
</feature>
<dbReference type="Proteomes" id="UP000652761">
    <property type="component" value="Unassembled WGS sequence"/>
</dbReference>
<protein>
    <recommendedName>
        <fullName evidence="9">Major facilitator superfamily (MFS) profile domain-containing protein</fullName>
    </recommendedName>
</protein>